<dbReference type="EMBL" id="MU857602">
    <property type="protein sequence ID" value="KAK4252084.1"/>
    <property type="molecule type" value="Genomic_DNA"/>
</dbReference>
<feature type="compositionally biased region" description="Gly residues" evidence="1">
    <location>
        <begin position="900"/>
        <end position="909"/>
    </location>
</feature>
<feature type="compositionally biased region" description="Pro residues" evidence="1">
    <location>
        <begin position="47"/>
        <end position="56"/>
    </location>
</feature>
<feature type="region of interest" description="Disordered" evidence="1">
    <location>
        <begin position="1"/>
        <end position="63"/>
    </location>
</feature>
<sequence length="1033" mass="113351">MTDPGFITLHEAQPPRPSISQGVTRPPISTPHPGYSAQVGQQQQHQPPAPPPPPPAAIRSLNTGGQLYYAQSPQPVQQQYYAGPTATQAAQQQYHSPHVTISDLRKDRPLTVEEAREALSEYFVIRITRVDEGGFASDGSKQKLSWERVAFVEEPGIDQQAVAKRVRDLNRTGISVTQKKEDLSEAQNRQVEKALVILKERMDDAWFHTTLVQLDDRIEEKPKQKSSRKKGTERERKTAGRHNEYRGLFNTKAPAKTHSKSKDQDKVVTERVYIKAYFKRSPRSGVDPIALLRSADARSNIQIQGVQQPHPNPMTLPQSPQYPQTAQESMPPLRTNEVRGPDSRQHGQAYANGPSRPIIHPAPQKHTHATVRRAFPYRRPPLSPRIHNRARSPAISTDDSAYSEIFSVGDNDADYTPPSTPLSSGSRDLFDDRPQKSQYREMPSHYGIRPEFKPKHQGPIHIQTHQSNERRPSSVDLKQPIQIPSQPPFPPQSNAPARGPEVTAPRQGDMNNTASAVPPPMRPAPPAAGQAQSRPREGPTQFQPPPPPPPPPPPGAPRQAQSVGPNAQSQYIPGPPHQGNMQGQGPLGPNPPPLLNTHLRGSGIVQAPGPGGANQGMNGAAYPNQMNHSPTGNPNHPTGTNGTIPEATINPGTLYANVYKDAITMAERVITAAARNAGAGNAAAPPKRPGTTPVVIQGDRERRYSGTGRVHGRESDDDDLDDVDEIGSDKAVIITTVGQEAAAEIEAGTGIAITAIIIEMVTPTAAAVGTRHINNPDRDRDRDWNSDSDSDSDRGRVRSRRARQSYRSQRDRSNTRPLSLSPPPPVAIAAGRLPTRTTYAPAPAHTHAQVPAASRTAPPSGVRLVRPGDGYVRPRVGMDRAGLERDMGRLRVVDSDGAEAHGGAGGGVYTGYEYGNGRYDDGDDDDGSNRDREPREERYQRGDTTTTSERVRVADRAWEMDRDRDREMRAERLRREEDEEQFARGRRATDDGFERRRRDSGVEIGDVPFADRANPFAPRPSHPRRTGAGVYTR</sequence>
<feature type="compositionally biased region" description="Basic and acidic residues" evidence="1">
    <location>
        <begin position="428"/>
        <end position="454"/>
    </location>
</feature>
<feature type="compositionally biased region" description="Pro residues" evidence="1">
    <location>
        <begin position="517"/>
        <end position="526"/>
    </location>
</feature>
<dbReference type="AlphaFoldDB" id="A0AAN7D1I1"/>
<feature type="region of interest" description="Disordered" evidence="1">
    <location>
        <begin position="679"/>
        <end position="723"/>
    </location>
</feature>
<dbReference type="Proteomes" id="UP001303647">
    <property type="component" value="Unassembled WGS sequence"/>
</dbReference>
<feature type="region of interest" description="Disordered" evidence="1">
    <location>
        <begin position="769"/>
        <end position="876"/>
    </location>
</feature>
<feature type="compositionally biased region" description="Basic and acidic residues" evidence="1">
    <location>
        <begin position="230"/>
        <end position="245"/>
    </location>
</feature>
<feature type="region of interest" description="Disordered" evidence="1">
    <location>
        <begin position="306"/>
        <end position="644"/>
    </location>
</feature>
<evidence type="ECO:0000313" key="2">
    <source>
        <dbReference type="EMBL" id="KAK4252084.1"/>
    </source>
</evidence>
<evidence type="ECO:0000256" key="1">
    <source>
        <dbReference type="SAM" id="MobiDB-lite"/>
    </source>
</evidence>
<reference evidence="2" key="2">
    <citation type="submission" date="2023-05" db="EMBL/GenBank/DDBJ databases">
        <authorList>
            <consortium name="Lawrence Berkeley National Laboratory"/>
            <person name="Steindorff A."/>
            <person name="Hensen N."/>
            <person name="Bonometti L."/>
            <person name="Westerberg I."/>
            <person name="Brannstrom I.O."/>
            <person name="Guillou S."/>
            <person name="Cros-Aarteil S."/>
            <person name="Calhoun S."/>
            <person name="Haridas S."/>
            <person name="Kuo A."/>
            <person name="Mondo S."/>
            <person name="Pangilinan J."/>
            <person name="Riley R."/>
            <person name="Labutti K."/>
            <person name="Andreopoulos B."/>
            <person name="Lipzen A."/>
            <person name="Chen C."/>
            <person name="Yanf M."/>
            <person name="Daum C."/>
            <person name="Ng V."/>
            <person name="Clum A."/>
            <person name="Ohm R."/>
            <person name="Martin F."/>
            <person name="Silar P."/>
            <person name="Natvig D."/>
            <person name="Lalanne C."/>
            <person name="Gautier V."/>
            <person name="Ament-Velasquez S.L."/>
            <person name="Kruys A."/>
            <person name="Hutchinson M.I."/>
            <person name="Powell A.J."/>
            <person name="Barry K."/>
            <person name="Miller A.N."/>
            <person name="Grigoriev I.V."/>
            <person name="Debuchy R."/>
            <person name="Gladieux P."/>
            <person name="Thoren M.H."/>
            <person name="Johannesson H."/>
        </authorList>
    </citation>
    <scope>NUCLEOTIDE SEQUENCE</scope>
    <source>
        <strain evidence="2">CBS 359.72</strain>
    </source>
</reference>
<keyword evidence="3" id="KW-1185">Reference proteome</keyword>
<feature type="compositionally biased region" description="Pro residues" evidence="1">
    <location>
        <begin position="542"/>
        <end position="556"/>
    </location>
</feature>
<feature type="compositionally biased region" description="Basic and acidic residues" evidence="1">
    <location>
        <begin position="949"/>
        <end position="1001"/>
    </location>
</feature>
<feature type="compositionally biased region" description="Polar residues" evidence="1">
    <location>
        <begin position="559"/>
        <end position="571"/>
    </location>
</feature>
<organism evidence="2 3">
    <name type="scientific">Corynascus novoguineensis</name>
    <dbReference type="NCBI Taxonomy" id="1126955"/>
    <lineage>
        <taxon>Eukaryota</taxon>
        <taxon>Fungi</taxon>
        <taxon>Dikarya</taxon>
        <taxon>Ascomycota</taxon>
        <taxon>Pezizomycotina</taxon>
        <taxon>Sordariomycetes</taxon>
        <taxon>Sordariomycetidae</taxon>
        <taxon>Sordariales</taxon>
        <taxon>Chaetomiaceae</taxon>
        <taxon>Corynascus</taxon>
    </lineage>
</organism>
<comment type="caution">
    <text evidence="2">The sequence shown here is derived from an EMBL/GenBank/DDBJ whole genome shotgun (WGS) entry which is preliminary data.</text>
</comment>
<feature type="compositionally biased region" description="Basic and acidic residues" evidence="1">
    <location>
        <begin position="774"/>
        <end position="796"/>
    </location>
</feature>
<proteinExistence type="predicted"/>
<name>A0AAN7D1I1_9PEZI</name>
<feature type="compositionally biased region" description="Polar residues" evidence="1">
    <location>
        <begin position="306"/>
        <end position="328"/>
    </location>
</feature>
<reference evidence="2" key="1">
    <citation type="journal article" date="2023" name="Mol. Phylogenet. Evol.">
        <title>Genome-scale phylogeny and comparative genomics of the fungal order Sordariales.</title>
        <authorList>
            <person name="Hensen N."/>
            <person name="Bonometti L."/>
            <person name="Westerberg I."/>
            <person name="Brannstrom I.O."/>
            <person name="Guillou S."/>
            <person name="Cros-Aarteil S."/>
            <person name="Calhoun S."/>
            <person name="Haridas S."/>
            <person name="Kuo A."/>
            <person name="Mondo S."/>
            <person name="Pangilinan J."/>
            <person name="Riley R."/>
            <person name="LaButti K."/>
            <person name="Andreopoulos B."/>
            <person name="Lipzen A."/>
            <person name="Chen C."/>
            <person name="Yan M."/>
            <person name="Daum C."/>
            <person name="Ng V."/>
            <person name="Clum A."/>
            <person name="Steindorff A."/>
            <person name="Ohm R.A."/>
            <person name="Martin F."/>
            <person name="Silar P."/>
            <person name="Natvig D.O."/>
            <person name="Lalanne C."/>
            <person name="Gautier V."/>
            <person name="Ament-Velasquez S.L."/>
            <person name="Kruys A."/>
            <person name="Hutchinson M.I."/>
            <person name="Powell A.J."/>
            <person name="Barry K."/>
            <person name="Miller A.N."/>
            <person name="Grigoriev I.V."/>
            <person name="Debuchy R."/>
            <person name="Gladieux P."/>
            <person name="Hiltunen Thoren M."/>
            <person name="Johannesson H."/>
        </authorList>
    </citation>
    <scope>NUCLEOTIDE SEQUENCE</scope>
    <source>
        <strain evidence="2">CBS 359.72</strain>
    </source>
</reference>
<feature type="region of interest" description="Disordered" evidence="1">
    <location>
        <begin position="218"/>
        <end position="266"/>
    </location>
</feature>
<feature type="compositionally biased region" description="Basic and acidic residues" evidence="1">
    <location>
        <begin position="927"/>
        <end position="941"/>
    </location>
</feature>
<accession>A0AAN7D1I1</accession>
<feature type="region of interest" description="Disordered" evidence="1">
    <location>
        <begin position="896"/>
        <end position="1033"/>
    </location>
</feature>
<gene>
    <name evidence="2" type="ORF">C7999DRAFT_27325</name>
</gene>
<protein>
    <submittedName>
        <fullName evidence="2">Uncharacterized protein</fullName>
    </submittedName>
</protein>
<evidence type="ECO:0000313" key="3">
    <source>
        <dbReference type="Proteomes" id="UP001303647"/>
    </source>
</evidence>
<feature type="compositionally biased region" description="Low complexity" evidence="1">
    <location>
        <begin position="834"/>
        <end position="848"/>
    </location>
</feature>
<feature type="compositionally biased region" description="Basic and acidic residues" evidence="1">
    <location>
        <begin position="336"/>
        <end position="345"/>
    </location>
</feature>
<feature type="compositionally biased region" description="Polar residues" evidence="1">
    <location>
        <begin position="624"/>
        <end position="643"/>
    </location>
</feature>